<evidence type="ECO:0000313" key="1">
    <source>
        <dbReference type="EMBL" id="CAD1835766.1"/>
    </source>
</evidence>
<name>A0A6V7PYP3_ANACO</name>
<protein>
    <submittedName>
        <fullName evidence="1">Uncharacterized protein</fullName>
    </submittedName>
</protein>
<organism evidence="1">
    <name type="scientific">Ananas comosus var. bracteatus</name>
    <name type="common">red pineapple</name>
    <dbReference type="NCBI Taxonomy" id="296719"/>
    <lineage>
        <taxon>Eukaryota</taxon>
        <taxon>Viridiplantae</taxon>
        <taxon>Streptophyta</taxon>
        <taxon>Embryophyta</taxon>
        <taxon>Tracheophyta</taxon>
        <taxon>Spermatophyta</taxon>
        <taxon>Magnoliopsida</taxon>
        <taxon>Liliopsida</taxon>
        <taxon>Poales</taxon>
        <taxon>Bromeliaceae</taxon>
        <taxon>Bromelioideae</taxon>
        <taxon>Ananas</taxon>
    </lineage>
</organism>
<dbReference type="EMBL" id="LR862153">
    <property type="protein sequence ID" value="CAD1835766.1"/>
    <property type="molecule type" value="Genomic_DNA"/>
</dbReference>
<reference evidence="1" key="1">
    <citation type="submission" date="2020-07" db="EMBL/GenBank/DDBJ databases">
        <authorList>
            <person name="Lin J."/>
        </authorList>
    </citation>
    <scope>NUCLEOTIDE SEQUENCE</scope>
</reference>
<accession>A0A6V7PYP3</accession>
<proteinExistence type="predicted"/>
<sequence length="153" mass="16242">MEGCWLGSFCPESFQLDCSVGGRTCRCDSRQSHCAGSRSFRLVSPFVATVLEDDCCSAASAAAWMSSKDALIAAKSPKANASEAGGAVGGLGDTVASEAPSKLFVCLLYVFRGAIVSILSTPYIHYGCRGQDLCPFLRVLLCVPEIYLQNKIN</sequence>
<gene>
    <name evidence="1" type="ORF">CB5_LOCUS18977</name>
</gene>
<dbReference type="AlphaFoldDB" id="A0A6V7PYP3"/>